<dbReference type="Proteomes" id="UP001603857">
    <property type="component" value="Unassembled WGS sequence"/>
</dbReference>
<keyword evidence="2" id="KW-1185">Reference proteome</keyword>
<accession>A0ABD1MM71</accession>
<dbReference type="AlphaFoldDB" id="A0ABD1MM71"/>
<gene>
    <name evidence="1" type="ORF">Fmac_011352</name>
</gene>
<protein>
    <submittedName>
        <fullName evidence="1">Uncharacterized protein</fullName>
    </submittedName>
</protein>
<evidence type="ECO:0000313" key="1">
    <source>
        <dbReference type="EMBL" id="KAL2336906.1"/>
    </source>
</evidence>
<dbReference type="EMBL" id="JBGMDY010000004">
    <property type="protein sequence ID" value="KAL2336906.1"/>
    <property type="molecule type" value="Genomic_DNA"/>
</dbReference>
<evidence type="ECO:0000313" key="2">
    <source>
        <dbReference type="Proteomes" id="UP001603857"/>
    </source>
</evidence>
<reference evidence="1 2" key="1">
    <citation type="submission" date="2024-08" db="EMBL/GenBank/DDBJ databases">
        <title>Insights into the chromosomal genome structure of Flemingia macrophylla.</title>
        <authorList>
            <person name="Ding Y."/>
            <person name="Zhao Y."/>
            <person name="Bi W."/>
            <person name="Wu M."/>
            <person name="Zhao G."/>
            <person name="Gong Y."/>
            <person name="Li W."/>
            <person name="Zhang P."/>
        </authorList>
    </citation>
    <scope>NUCLEOTIDE SEQUENCE [LARGE SCALE GENOMIC DNA]</scope>
    <source>
        <strain evidence="1">DYQJB</strain>
        <tissue evidence="1">Leaf</tissue>
    </source>
</reference>
<name>A0ABD1MM71_9FABA</name>
<sequence>MTMVRSGTPNPFPHDPPQIGLWVVVAGRELLSFIGGEFKKEVQGRSKASWWKPKTFLEGRLYGYGRSLKIHAWCSLILEGSGGSLPSQASPLPLLFNLPYMDDKGTHYTPRVIRAKTSPRPKILKYEF</sequence>
<comment type="caution">
    <text evidence="1">The sequence shown here is derived from an EMBL/GenBank/DDBJ whole genome shotgun (WGS) entry which is preliminary data.</text>
</comment>
<proteinExistence type="predicted"/>
<organism evidence="1 2">
    <name type="scientific">Flemingia macrophylla</name>
    <dbReference type="NCBI Taxonomy" id="520843"/>
    <lineage>
        <taxon>Eukaryota</taxon>
        <taxon>Viridiplantae</taxon>
        <taxon>Streptophyta</taxon>
        <taxon>Embryophyta</taxon>
        <taxon>Tracheophyta</taxon>
        <taxon>Spermatophyta</taxon>
        <taxon>Magnoliopsida</taxon>
        <taxon>eudicotyledons</taxon>
        <taxon>Gunneridae</taxon>
        <taxon>Pentapetalae</taxon>
        <taxon>rosids</taxon>
        <taxon>fabids</taxon>
        <taxon>Fabales</taxon>
        <taxon>Fabaceae</taxon>
        <taxon>Papilionoideae</taxon>
        <taxon>50 kb inversion clade</taxon>
        <taxon>NPAAA clade</taxon>
        <taxon>indigoferoid/millettioid clade</taxon>
        <taxon>Phaseoleae</taxon>
        <taxon>Flemingia</taxon>
    </lineage>
</organism>